<reference evidence="1 2" key="1">
    <citation type="submission" date="2021-01" db="EMBL/GenBank/DDBJ databases">
        <title>Whole genome shotgun sequence of Verrucosispora andamanensis NBRC 109075.</title>
        <authorList>
            <person name="Komaki H."/>
            <person name="Tamura T."/>
        </authorList>
    </citation>
    <scope>NUCLEOTIDE SEQUENCE [LARGE SCALE GENOMIC DNA]</scope>
    <source>
        <strain evidence="1 2">NBRC 109075</strain>
    </source>
</reference>
<dbReference type="EMBL" id="BOOZ01000101">
    <property type="protein sequence ID" value="GIJ13295.1"/>
    <property type="molecule type" value="Genomic_DNA"/>
</dbReference>
<evidence type="ECO:0000313" key="2">
    <source>
        <dbReference type="Proteomes" id="UP000647017"/>
    </source>
</evidence>
<organism evidence="1 2">
    <name type="scientific">Micromonospora andamanensis</name>
    <dbReference type="NCBI Taxonomy" id="1287068"/>
    <lineage>
        <taxon>Bacteria</taxon>
        <taxon>Bacillati</taxon>
        <taxon>Actinomycetota</taxon>
        <taxon>Actinomycetes</taxon>
        <taxon>Micromonosporales</taxon>
        <taxon>Micromonosporaceae</taxon>
        <taxon>Micromonospora</taxon>
    </lineage>
</organism>
<comment type="caution">
    <text evidence="1">The sequence shown here is derived from an EMBL/GenBank/DDBJ whole genome shotgun (WGS) entry which is preliminary data.</text>
</comment>
<sequence length="69" mass="7527">MLFSARMKGGLVFVCEIDGGKRRVSLPQSWTDRGPEATSNRFAVDGLTAARTLVDALASRLRDDTEDAQ</sequence>
<evidence type="ECO:0000313" key="1">
    <source>
        <dbReference type="EMBL" id="GIJ13295.1"/>
    </source>
</evidence>
<dbReference type="Proteomes" id="UP000647017">
    <property type="component" value="Unassembled WGS sequence"/>
</dbReference>
<gene>
    <name evidence="1" type="ORF">Van01_65090</name>
</gene>
<proteinExistence type="predicted"/>
<protein>
    <submittedName>
        <fullName evidence="1">Uncharacterized protein</fullName>
    </submittedName>
</protein>
<accession>A0ABQ4I5W9</accession>
<keyword evidence="2" id="KW-1185">Reference proteome</keyword>
<name>A0ABQ4I5W9_9ACTN</name>